<evidence type="ECO:0000313" key="2">
    <source>
        <dbReference type="Proteomes" id="UP000318582"/>
    </source>
</evidence>
<keyword evidence="2" id="KW-1185">Reference proteome</keyword>
<gene>
    <name evidence="1" type="ORF">PhCBS80983_g03225</name>
</gene>
<evidence type="ECO:0000313" key="1">
    <source>
        <dbReference type="EMBL" id="TPX58282.1"/>
    </source>
</evidence>
<organism evidence="1 2">
    <name type="scientific">Powellomyces hirtus</name>
    <dbReference type="NCBI Taxonomy" id="109895"/>
    <lineage>
        <taxon>Eukaryota</taxon>
        <taxon>Fungi</taxon>
        <taxon>Fungi incertae sedis</taxon>
        <taxon>Chytridiomycota</taxon>
        <taxon>Chytridiomycota incertae sedis</taxon>
        <taxon>Chytridiomycetes</taxon>
        <taxon>Spizellomycetales</taxon>
        <taxon>Powellomycetaceae</taxon>
        <taxon>Powellomyces</taxon>
    </lineage>
</organism>
<comment type="caution">
    <text evidence="1">The sequence shown here is derived from an EMBL/GenBank/DDBJ whole genome shotgun (WGS) entry which is preliminary data.</text>
</comment>
<dbReference type="EMBL" id="QEAQ01000038">
    <property type="protein sequence ID" value="TPX58282.1"/>
    <property type="molecule type" value="Genomic_DNA"/>
</dbReference>
<accession>A0A507E3B1</accession>
<dbReference type="Proteomes" id="UP000318582">
    <property type="component" value="Unassembled WGS sequence"/>
</dbReference>
<dbReference type="InterPro" id="IPR008614">
    <property type="entry name" value="FIBP"/>
</dbReference>
<dbReference type="PANTHER" id="PTHR13223:SF2">
    <property type="entry name" value="ACIDIC FIBROBLAST GROWTH FACTOR INTRACELLULAR-BINDING PROTEIN"/>
    <property type="match status" value="1"/>
</dbReference>
<sequence>MDFSVFVANTPVFDKSIWQLWLFGLTVEQSTAFMCKRRPNLQSSPLALRHYIMSQYRTYDLLEPHLHRPKHLLHNTNLLFPISATTRTYLIETFYSFHPSVMRHVLGKKFSSRVRKDLEDVCAKTNVPIGGCRRMFDNFKRVVKVVEDAERDVGAVVAKEFLLPRPLADQYAHIIFINNYRLDTFKRKLTYLKFSDFEYVASIFMTNFTHPTTPILDDLDATLSQDARDIKSILFTQKGLLDDYRTLVASKMSPVPANFSDSTFKTILRGVLVVGAGLAHRKELRDVFVTIQERVVDPALVAGWSVTDLDVFLNTVKNMFVELRPLDPQLRKRYAKSVQRLFESLRLAAMRFYEAGQSI</sequence>
<dbReference type="Pfam" id="PF05427">
    <property type="entry name" value="FIBP"/>
    <property type="match status" value="1"/>
</dbReference>
<dbReference type="GO" id="GO:0005634">
    <property type="term" value="C:nucleus"/>
    <property type="evidence" value="ECO:0007669"/>
    <property type="project" value="TreeGrafter"/>
</dbReference>
<dbReference type="PANTHER" id="PTHR13223">
    <property type="entry name" value="ACIDIC FIBROBLAST GROWTH FACTOR INTRACELLULAR BINDING PROTEIN"/>
    <property type="match status" value="1"/>
</dbReference>
<evidence type="ECO:0008006" key="3">
    <source>
        <dbReference type="Google" id="ProtNLM"/>
    </source>
</evidence>
<name>A0A507E3B1_9FUNG</name>
<proteinExistence type="predicted"/>
<reference evidence="1 2" key="1">
    <citation type="journal article" date="2019" name="Sci. Rep.">
        <title>Comparative genomics of chytrid fungi reveal insights into the obligate biotrophic and pathogenic lifestyle of Synchytrium endobioticum.</title>
        <authorList>
            <person name="van de Vossenberg B.T.L.H."/>
            <person name="Warris S."/>
            <person name="Nguyen H.D.T."/>
            <person name="van Gent-Pelzer M.P.E."/>
            <person name="Joly D.L."/>
            <person name="van de Geest H.C."/>
            <person name="Bonants P.J.M."/>
            <person name="Smith D.S."/>
            <person name="Levesque C.A."/>
            <person name="van der Lee T.A.J."/>
        </authorList>
    </citation>
    <scope>NUCLEOTIDE SEQUENCE [LARGE SCALE GENOMIC DNA]</scope>
    <source>
        <strain evidence="1 2">CBS 809.83</strain>
    </source>
</reference>
<protein>
    <recommendedName>
        <fullName evidence="3">Acidic fibroblast growth factor binding protein</fullName>
    </recommendedName>
</protein>
<dbReference type="STRING" id="109895.A0A507E3B1"/>
<dbReference type="AlphaFoldDB" id="A0A507E3B1"/>